<dbReference type="AlphaFoldDB" id="A0A1I1AAR3"/>
<reference evidence="1 2" key="1">
    <citation type="submission" date="2016-10" db="EMBL/GenBank/DDBJ databases">
        <authorList>
            <person name="de Groot N.N."/>
        </authorList>
    </citation>
    <scope>NUCLEOTIDE SEQUENCE [LARGE SCALE GENOMIC DNA]</scope>
    <source>
        <strain evidence="1 2">DSM 12271</strain>
    </source>
</reference>
<dbReference type="SUPFAM" id="SSF53474">
    <property type="entry name" value="alpha/beta-Hydrolases"/>
    <property type="match status" value="1"/>
</dbReference>
<accession>A0A1I1AAR3</accession>
<dbReference type="RefSeq" id="WP_090042518.1">
    <property type="nucleotide sequence ID" value="NZ_FOKI01000030.1"/>
</dbReference>
<dbReference type="InterPro" id="IPR050583">
    <property type="entry name" value="Mycobacterial_A85_antigen"/>
</dbReference>
<dbReference type="PANTHER" id="PTHR48098:SF1">
    <property type="entry name" value="DIACYLGLYCEROL ACYLTRANSFERASE_MYCOLYLTRANSFERASE AG85A"/>
    <property type="match status" value="1"/>
</dbReference>
<organism evidence="1 2">
    <name type="scientific">Clostridium frigidicarnis</name>
    <dbReference type="NCBI Taxonomy" id="84698"/>
    <lineage>
        <taxon>Bacteria</taxon>
        <taxon>Bacillati</taxon>
        <taxon>Bacillota</taxon>
        <taxon>Clostridia</taxon>
        <taxon>Eubacteriales</taxon>
        <taxon>Clostridiaceae</taxon>
        <taxon>Clostridium</taxon>
    </lineage>
</organism>
<name>A0A1I1AAR3_9CLOT</name>
<dbReference type="InterPro" id="IPR029058">
    <property type="entry name" value="AB_hydrolase_fold"/>
</dbReference>
<protein>
    <submittedName>
        <fullName evidence="1">S-formylglutathione hydrolase FrmB</fullName>
    </submittedName>
</protein>
<dbReference type="InterPro" id="IPR000801">
    <property type="entry name" value="Esterase-like"/>
</dbReference>
<dbReference type="Gene3D" id="3.40.50.1820">
    <property type="entry name" value="alpha/beta hydrolase"/>
    <property type="match status" value="1"/>
</dbReference>
<dbReference type="OrthoDB" id="9803578at2"/>
<dbReference type="EMBL" id="FOKI01000030">
    <property type="protein sequence ID" value="SFB33483.1"/>
    <property type="molecule type" value="Genomic_DNA"/>
</dbReference>
<gene>
    <name evidence="1" type="ORF">SAMN04488528_103040</name>
</gene>
<evidence type="ECO:0000313" key="1">
    <source>
        <dbReference type="EMBL" id="SFB33483.1"/>
    </source>
</evidence>
<sequence length="261" mass="30039">MILRGSVFSKTLEMETGITVIIPNTFKEDNKYQVAYLLHGLCGNNGNWADNSMLPVYANEYNTIFIMPEVARSFYTDMKYGQKFFTYITEELPQICKSVFNISSKREDTAIIGGSMGGYGALKCTLSKPEQYGYCCAFASACLFLKEGLDNQRAYGDTEDFKAMYGERLINDFQAAFGKSLEWNSSDEILVLAKNICKQSIKPKIYASCGIEDCFREDNKRFNEEMKKLDFEFVYEEWTGSHNFYFFDEALKRALELLYKR</sequence>
<dbReference type="GO" id="GO:0016787">
    <property type="term" value="F:hydrolase activity"/>
    <property type="evidence" value="ECO:0007669"/>
    <property type="project" value="UniProtKB-KW"/>
</dbReference>
<dbReference type="PANTHER" id="PTHR48098">
    <property type="entry name" value="ENTEROCHELIN ESTERASE-RELATED"/>
    <property type="match status" value="1"/>
</dbReference>
<dbReference type="Proteomes" id="UP000198619">
    <property type="component" value="Unassembled WGS sequence"/>
</dbReference>
<evidence type="ECO:0000313" key="2">
    <source>
        <dbReference type="Proteomes" id="UP000198619"/>
    </source>
</evidence>
<dbReference type="GO" id="GO:0016747">
    <property type="term" value="F:acyltransferase activity, transferring groups other than amino-acyl groups"/>
    <property type="evidence" value="ECO:0007669"/>
    <property type="project" value="TreeGrafter"/>
</dbReference>
<keyword evidence="2" id="KW-1185">Reference proteome</keyword>
<dbReference type="STRING" id="84698.SAMN04488528_103040"/>
<dbReference type="Pfam" id="PF00756">
    <property type="entry name" value="Esterase"/>
    <property type="match status" value="1"/>
</dbReference>
<keyword evidence="1" id="KW-0378">Hydrolase</keyword>
<proteinExistence type="predicted"/>